<dbReference type="GO" id="GO:0051701">
    <property type="term" value="P:biological process involved in interaction with host"/>
    <property type="evidence" value="ECO:0007669"/>
    <property type="project" value="TreeGrafter"/>
</dbReference>
<dbReference type="InterPro" id="IPR009721">
    <property type="entry name" value="O-acyltransferase_WSD1_C"/>
</dbReference>
<keyword evidence="15" id="KW-1185">Reference proteome</keyword>
<evidence type="ECO:0000259" key="13">
    <source>
        <dbReference type="Pfam" id="PF06974"/>
    </source>
</evidence>
<dbReference type="Proteomes" id="UP000305282">
    <property type="component" value="Unassembled WGS sequence"/>
</dbReference>
<dbReference type="GO" id="GO:0004144">
    <property type="term" value="F:diacylglycerol O-acyltransferase activity"/>
    <property type="evidence" value="ECO:0007669"/>
    <property type="project" value="UniProtKB-EC"/>
</dbReference>
<evidence type="ECO:0000256" key="6">
    <source>
        <dbReference type="ARBA" id="ARBA00022679"/>
    </source>
</evidence>
<keyword evidence="6" id="KW-0808">Transferase</keyword>
<name>A0A4S5ER02_9ACTN</name>
<dbReference type="GO" id="GO:0071731">
    <property type="term" value="P:response to nitric oxide"/>
    <property type="evidence" value="ECO:0007669"/>
    <property type="project" value="TreeGrafter"/>
</dbReference>
<feature type="region of interest" description="Disordered" evidence="11">
    <location>
        <begin position="1"/>
        <end position="39"/>
    </location>
</feature>
<dbReference type="Pfam" id="PF06974">
    <property type="entry name" value="WS_DGAT_C"/>
    <property type="match status" value="1"/>
</dbReference>
<dbReference type="AlphaFoldDB" id="A0A4S5ER02"/>
<dbReference type="Pfam" id="PF03007">
    <property type="entry name" value="WS_DGAT_cat"/>
    <property type="match status" value="1"/>
</dbReference>
<dbReference type="GO" id="GO:0006071">
    <property type="term" value="P:glycerol metabolic process"/>
    <property type="evidence" value="ECO:0007669"/>
    <property type="project" value="UniProtKB-KW"/>
</dbReference>
<gene>
    <name evidence="14" type="ORF">E7Y31_08945</name>
</gene>
<keyword evidence="8" id="KW-0443">Lipid metabolism</keyword>
<proteinExistence type="inferred from homology"/>
<dbReference type="PANTHER" id="PTHR31650">
    <property type="entry name" value="O-ACYLTRANSFERASE (WSD1-LIKE) FAMILY PROTEIN"/>
    <property type="match status" value="1"/>
</dbReference>
<comment type="pathway">
    <text evidence="2">Lipid metabolism.</text>
</comment>
<evidence type="ECO:0000313" key="14">
    <source>
        <dbReference type="EMBL" id="THJ74857.1"/>
    </source>
</evidence>
<evidence type="ECO:0000256" key="3">
    <source>
        <dbReference type="ARBA" id="ARBA00009587"/>
    </source>
</evidence>
<dbReference type="SUPFAM" id="SSF52777">
    <property type="entry name" value="CoA-dependent acyltransferases"/>
    <property type="match status" value="1"/>
</dbReference>
<feature type="domain" description="O-acyltransferase WSD1-like N-terminal" evidence="12">
    <location>
        <begin position="112"/>
        <end position="210"/>
    </location>
</feature>
<evidence type="ECO:0000256" key="10">
    <source>
        <dbReference type="ARBA" id="ARBA00048109"/>
    </source>
</evidence>
<comment type="pathway">
    <text evidence="1">Glycerolipid metabolism; triacylglycerol biosynthesis.</text>
</comment>
<keyword evidence="7" id="KW-0319">Glycerol metabolism</keyword>
<evidence type="ECO:0000256" key="9">
    <source>
        <dbReference type="ARBA" id="ARBA00023315"/>
    </source>
</evidence>
<evidence type="ECO:0000256" key="8">
    <source>
        <dbReference type="ARBA" id="ARBA00023098"/>
    </source>
</evidence>
<dbReference type="InterPro" id="IPR004255">
    <property type="entry name" value="O-acyltransferase_WSD1_N"/>
</dbReference>
<dbReference type="UniPathway" id="UPA00282"/>
<protein>
    <recommendedName>
        <fullName evidence="4">diacylglycerol O-acyltransferase</fullName>
        <ecNumber evidence="4">2.3.1.20</ecNumber>
    </recommendedName>
</protein>
<keyword evidence="9" id="KW-0012">Acyltransferase</keyword>
<accession>A0A4S5ER02</accession>
<evidence type="ECO:0000256" key="5">
    <source>
        <dbReference type="ARBA" id="ARBA00022516"/>
    </source>
</evidence>
<dbReference type="EMBL" id="SSXH01000163">
    <property type="protein sequence ID" value="THJ74857.1"/>
    <property type="molecule type" value="Genomic_DNA"/>
</dbReference>
<comment type="catalytic activity">
    <reaction evidence="10">
        <text>an acyl-CoA + a 1,2-diacyl-sn-glycerol = a triacyl-sn-glycerol + CoA</text>
        <dbReference type="Rhea" id="RHEA:10868"/>
        <dbReference type="ChEBI" id="CHEBI:17815"/>
        <dbReference type="ChEBI" id="CHEBI:57287"/>
        <dbReference type="ChEBI" id="CHEBI:58342"/>
        <dbReference type="ChEBI" id="CHEBI:64615"/>
        <dbReference type="EC" id="2.3.1.20"/>
    </reaction>
</comment>
<evidence type="ECO:0000256" key="1">
    <source>
        <dbReference type="ARBA" id="ARBA00004771"/>
    </source>
</evidence>
<evidence type="ECO:0000256" key="7">
    <source>
        <dbReference type="ARBA" id="ARBA00022798"/>
    </source>
</evidence>
<sequence>MRRLQVNNRPPRCARPRSSGSCDDSPDSPTPEGDGTVHDRSLTIGDHAFLAFTRRFPGEFLDVGALLYVGGPPLDLSALRAHVADRLRLAPHLTEQLHSVASPPRDCRGRGSQAEQTSLRWAPRGDVNVDDHVVVTAVREGTGDDGLRRAIDRLATQPIDLGRPPWMLHLLRGHSAEGTLVLYRASHAHQDGGALYRALHLLFGEDDETGVALPQAFPAPRPGDYLRLAGRNLQGLAPTRALAAWGGPARGPARHTWVTTELDALRQIARRHSVTVNDVYLATIAGALRQWSLLEWHRPHRPIHALMPISIRTSAEQELLSNFTTGVRIALPCGEPDPVRRLARVAARTRRLKRGGGLGVVERRHLALAELPPYASQRFLAHAASSGARTREVALVASNPGHLRCRLAVAGRPVTGLVGLPPLFVGRQHLSVALFGYGEHAHATFTASASVPGHETLPDLWLAELGVLAELAGPRPR</sequence>
<evidence type="ECO:0000256" key="4">
    <source>
        <dbReference type="ARBA" id="ARBA00013244"/>
    </source>
</evidence>
<comment type="caution">
    <text evidence="14">The sequence shown here is derived from an EMBL/GenBank/DDBJ whole genome shotgun (WGS) entry which is preliminary data.</text>
</comment>
<evidence type="ECO:0000256" key="2">
    <source>
        <dbReference type="ARBA" id="ARBA00005189"/>
    </source>
</evidence>
<dbReference type="GO" id="GO:0001666">
    <property type="term" value="P:response to hypoxia"/>
    <property type="evidence" value="ECO:0007669"/>
    <property type="project" value="TreeGrafter"/>
</dbReference>
<organism evidence="14 15">
    <name type="scientific">Candidatus Frankia alpina</name>
    <dbReference type="NCBI Taxonomy" id="2699483"/>
    <lineage>
        <taxon>Bacteria</taxon>
        <taxon>Bacillati</taxon>
        <taxon>Actinomycetota</taxon>
        <taxon>Actinomycetes</taxon>
        <taxon>Frankiales</taxon>
        <taxon>Frankiaceae</taxon>
        <taxon>Frankia</taxon>
    </lineage>
</organism>
<evidence type="ECO:0000313" key="15">
    <source>
        <dbReference type="Proteomes" id="UP000305282"/>
    </source>
</evidence>
<dbReference type="GO" id="GO:0019432">
    <property type="term" value="P:triglyceride biosynthetic process"/>
    <property type="evidence" value="ECO:0007669"/>
    <property type="project" value="UniProtKB-UniPathway"/>
</dbReference>
<dbReference type="PANTHER" id="PTHR31650:SF1">
    <property type="entry name" value="WAX ESTER SYNTHASE_DIACYLGLYCEROL ACYLTRANSFERASE 4-RELATED"/>
    <property type="match status" value="1"/>
</dbReference>
<dbReference type="EC" id="2.3.1.20" evidence="4"/>
<comment type="similarity">
    <text evidence="3">Belongs to the long-chain O-acyltransferase family.</text>
</comment>
<keyword evidence="5" id="KW-0444">Lipid biosynthesis</keyword>
<dbReference type="GO" id="GO:0005886">
    <property type="term" value="C:plasma membrane"/>
    <property type="evidence" value="ECO:0007669"/>
    <property type="project" value="TreeGrafter"/>
</dbReference>
<dbReference type="InterPro" id="IPR045034">
    <property type="entry name" value="O-acyltransferase_WSD1-like"/>
</dbReference>
<evidence type="ECO:0000259" key="12">
    <source>
        <dbReference type="Pfam" id="PF03007"/>
    </source>
</evidence>
<feature type="domain" description="O-acyltransferase WSD1 C-terminal" evidence="13">
    <location>
        <begin position="322"/>
        <end position="448"/>
    </location>
</feature>
<dbReference type="OrthoDB" id="4671961at2"/>
<reference evidence="14 15" key="1">
    <citation type="submission" date="2019-04" db="EMBL/GenBank/DDBJ databases">
        <title>Draft genome sequences for three unisolated Alnus-infective Frankia Sp+ strains, AgTrS, AiOr and AvVan, the first sequenced Frankia strains able to sporulate in-planta.</title>
        <authorList>
            <person name="Bethencourt L."/>
            <person name="Vautrin F."/>
            <person name="Taib N."/>
            <person name="Dubost A."/>
            <person name="Castro-Garcia L."/>
            <person name="Imbaud O."/>
            <person name="Abrouk D."/>
            <person name="Fournier P."/>
            <person name="Briolay J."/>
            <person name="Nguyen A."/>
            <person name="Normand P."/>
            <person name="Fernandez M.P."/>
            <person name="Brochier-Armanet C."/>
            <person name="Herrera-Belaroussi A."/>
        </authorList>
    </citation>
    <scope>NUCLEOTIDE SEQUENCE [LARGE SCALE GENOMIC DNA]</scope>
    <source>
        <strain evidence="14 15">AvVan</strain>
    </source>
</reference>
<evidence type="ECO:0000256" key="11">
    <source>
        <dbReference type="SAM" id="MobiDB-lite"/>
    </source>
</evidence>